<dbReference type="Pfam" id="PF01515">
    <property type="entry name" value="PTA_PTB"/>
    <property type="match status" value="2"/>
</dbReference>
<dbReference type="PANTHER" id="PTHR43356:SF2">
    <property type="entry name" value="PHOSPHATE ACETYLTRANSFERASE"/>
    <property type="match status" value="1"/>
</dbReference>
<gene>
    <name evidence="5" type="ORF">SAMN02745975_02316</name>
</gene>
<sequence>MIFKNFAELTESVQGSKVNKRVAVVAAQDEHTLEAVFKAKKDNIVEPILIGDKVKIKEVLTQLNESLDDNAIIDVETDAISAVKAVELINEKKADFIMKGKIQTADLLKAVVDKERGLRTGSVISHIAIHEIPTYHKLLAVTDGGMMMYPNVNEKKQIIENAVNIFIAMGYKKPKVAVLAAVESVNPKMPEAMDADILKKMNQQGEIKGCIVEGPISYDLTMSKESAQIKDFDSPVTGNADILIVPNITAGNILGKSLVYSAGAKMAGFVVGAKVPIVLTSRGASTEEKYLSLVLSAAAVKQRV</sequence>
<dbReference type="Proteomes" id="UP000184536">
    <property type="component" value="Unassembled WGS sequence"/>
</dbReference>
<organism evidence="5 6">
    <name type="scientific">Geosporobacter subterraneus DSM 17957</name>
    <dbReference type="NCBI Taxonomy" id="1121919"/>
    <lineage>
        <taxon>Bacteria</taxon>
        <taxon>Bacillati</taxon>
        <taxon>Bacillota</taxon>
        <taxon>Clostridia</taxon>
        <taxon>Peptostreptococcales</taxon>
        <taxon>Thermotaleaceae</taxon>
        <taxon>Geosporobacter</taxon>
    </lineage>
</organism>
<dbReference type="SUPFAM" id="SSF53659">
    <property type="entry name" value="Isocitrate/Isopropylmalate dehydrogenase-like"/>
    <property type="match status" value="1"/>
</dbReference>
<dbReference type="AlphaFoldDB" id="A0A1M6K581"/>
<comment type="similarity">
    <text evidence="1">Belongs to the phosphate acetyltransferase and butyryltransferase family.</text>
</comment>
<evidence type="ECO:0000313" key="5">
    <source>
        <dbReference type="EMBL" id="SHJ54126.1"/>
    </source>
</evidence>
<dbReference type="InterPro" id="IPR050500">
    <property type="entry name" value="Phos_Acetyltrans/Butyryltrans"/>
</dbReference>
<dbReference type="Gene3D" id="3.40.718.10">
    <property type="entry name" value="Isopropylmalate Dehydrogenase"/>
    <property type="match status" value="1"/>
</dbReference>
<proteinExistence type="inferred from homology"/>
<keyword evidence="6" id="KW-1185">Reference proteome</keyword>
<dbReference type="PANTHER" id="PTHR43356">
    <property type="entry name" value="PHOSPHATE ACETYLTRANSFERASE"/>
    <property type="match status" value="1"/>
</dbReference>
<protein>
    <submittedName>
        <fullName evidence="5">Phosphate butyryltransferase</fullName>
    </submittedName>
</protein>
<dbReference type="GO" id="GO:0016746">
    <property type="term" value="F:acyltransferase activity"/>
    <property type="evidence" value="ECO:0007669"/>
    <property type="project" value="UniProtKB-KW"/>
</dbReference>
<feature type="domain" description="Phosphate acetyl/butaryl transferase" evidence="4">
    <location>
        <begin position="82"/>
        <end position="295"/>
    </location>
</feature>
<dbReference type="EMBL" id="FQZV01000029">
    <property type="protein sequence ID" value="SHJ54126.1"/>
    <property type="molecule type" value="Genomic_DNA"/>
</dbReference>
<dbReference type="OrthoDB" id="9774179at2"/>
<evidence type="ECO:0000256" key="1">
    <source>
        <dbReference type="ARBA" id="ARBA00005656"/>
    </source>
</evidence>
<evidence type="ECO:0000256" key="3">
    <source>
        <dbReference type="ARBA" id="ARBA00023315"/>
    </source>
</evidence>
<dbReference type="InterPro" id="IPR012147">
    <property type="entry name" value="P_Ac_Bu_trans"/>
</dbReference>
<evidence type="ECO:0000259" key="4">
    <source>
        <dbReference type="Pfam" id="PF01515"/>
    </source>
</evidence>
<name>A0A1M6K581_9FIRM</name>
<dbReference type="RefSeq" id="WP_110941440.1">
    <property type="nucleotide sequence ID" value="NZ_FQZV01000029.1"/>
</dbReference>
<evidence type="ECO:0000313" key="6">
    <source>
        <dbReference type="Proteomes" id="UP000184536"/>
    </source>
</evidence>
<feature type="domain" description="Phosphate acetyl/butaryl transferase" evidence="4">
    <location>
        <begin position="11"/>
        <end position="78"/>
    </location>
</feature>
<keyword evidence="2 5" id="KW-0808">Transferase</keyword>
<dbReference type="PIRSF" id="PIRSF000428">
    <property type="entry name" value="P_Ac_trans"/>
    <property type="match status" value="1"/>
</dbReference>
<keyword evidence="3" id="KW-0012">Acyltransferase</keyword>
<reference evidence="6" key="1">
    <citation type="submission" date="2016-11" db="EMBL/GenBank/DDBJ databases">
        <authorList>
            <person name="Varghese N."/>
            <person name="Submissions S."/>
        </authorList>
    </citation>
    <scope>NUCLEOTIDE SEQUENCE [LARGE SCALE GENOMIC DNA]</scope>
    <source>
        <strain evidence="6">DSM 17957</strain>
    </source>
</reference>
<dbReference type="InterPro" id="IPR002505">
    <property type="entry name" value="PTA_PTB"/>
</dbReference>
<accession>A0A1M6K581</accession>
<dbReference type="STRING" id="1121919.SAMN02745975_02316"/>
<evidence type="ECO:0000256" key="2">
    <source>
        <dbReference type="ARBA" id="ARBA00022679"/>
    </source>
</evidence>
<dbReference type="NCBIfam" id="NF006045">
    <property type="entry name" value="PRK08190.1"/>
    <property type="match status" value="1"/>
</dbReference>